<dbReference type="EMBL" id="DNAN01000191">
    <property type="protein sequence ID" value="HAW75193.1"/>
    <property type="molecule type" value="Genomic_DNA"/>
</dbReference>
<sequence length="80" mass="9109">MTLQGNGNMLIAGALGFSRKARDHCSDEDHGWNFFMGKPASARRPSEHLSAEHYEAFLKIASEDELEYDVLLLSTWRLIR</sequence>
<evidence type="ECO:0000313" key="2">
    <source>
        <dbReference type="Proteomes" id="UP000263517"/>
    </source>
</evidence>
<proteinExistence type="predicted"/>
<dbReference type="AlphaFoldDB" id="A0A350P1M6"/>
<name>A0A350P1M6_9ALTE</name>
<gene>
    <name evidence="1" type="ORF">DCW74_05585</name>
</gene>
<reference evidence="1 2" key="1">
    <citation type="journal article" date="2018" name="Nat. Biotechnol.">
        <title>A standardized bacterial taxonomy based on genome phylogeny substantially revises the tree of life.</title>
        <authorList>
            <person name="Parks D.H."/>
            <person name="Chuvochina M."/>
            <person name="Waite D.W."/>
            <person name="Rinke C."/>
            <person name="Skarshewski A."/>
            <person name="Chaumeil P.A."/>
            <person name="Hugenholtz P."/>
        </authorList>
    </citation>
    <scope>NUCLEOTIDE SEQUENCE [LARGE SCALE GENOMIC DNA]</scope>
    <source>
        <strain evidence="1">UBA11978</strain>
    </source>
</reference>
<protein>
    <submittedName>
        <fullName evidence="1">Uncharacterized protein</fullName>
    </submittedName>
</protein>
<dbReference type="Proteomes" id="UP000263517">
    <property type="component" value="Unassembled WGS sequence"/>
</dbReference>
<comment type="caution">
    <text evidence="1">The sequence shown here is derived from an EMBL/GenBank/DDBJ whole genome shotgun (WGS) entry which is preliminary data.</text>
</comment>
<organism evidence="1 2">
    <name type="scientific">Alteromonas australica</name>
    <dbReference type="NCBI Taxonomy" id="589873"/>
    <lineage>
        <taxon>Bacteria</taxon>
        <taxon>Pseudomonadati</taxon>
        <taxon>Pseudomonadota</taxon>
        <taxon>Gammaproteobacteria</taxon>
        <taxon>Alteromonadales</taxon>
        <taxon>Alteromonadaceae</taxon>
        <taxon>Alteromonas/Salinimonas group</taxon>
        <taxon>Alteromonas</taxon>
    </lineage>
</organism>
<evidence type="ECO:0000313" key="1">
    <source>
        <dbReference type="EMBL" id="HAW75193.1"/>
    </source>
</evidence>
<accession>A0A350P1M6</accession>